<accession>A0AA38LWW2</accession>
<protein>
    <recommendedName>
        <fullName evidence="8">Zn(2)-C6 fungal-type domain-containing protein</fullName>
    </recommendedName>
</protein>
<dbReference type="InterPro" id="IPR007219">
    <property type="entry name" value="XnlR_reg_dom"/>
</dbReference>
<gene>
    <name evidence="9" type="ORF">MKK02DRAFT_43117</name>
</gene>
<dbReference type="EMBL" id="JAKWFO010000004">
    <property type="protein sequence ID" value="KAI9637199.1"/>
    <property type="molecule type" value="Genomic_DNA"/>
</dbReference>
<dbReference type="PROSITE" id="PS50048">
    <property type="entry name" value="ZN2_CY6_FUNGAL_2"/>
    <property type="match status" value="1"/>
</dbReference>
<dbReference type="Gene3D" id="4.10.240.10">
    <property type="entry name" value="Zn(2)-C6 fungal-type DNA-binding domain"/>
    <property type="match status" value="1"/>
</dbReference>
<evidence type="ECO:0000256" key="7">
    <source>
        <dbReference type="SAM" id="MobiDB-lite"/>
    </source>
</evidence>
<sequence>MASKACDHCYKAKVKCVDRENPPCERCRDSGADCTFDGRRSSKMAEMEKRIASIEGQFTAINAQLGSISAILAGRAPQNPSPLATDTSGRHLPSPNVGTVVSGRSDIGDNRRPASSQSGSSTDDPVHDDPLDDTVPRLAPLDVVISRATASSVRLNKRKAAHFDEADSERHRRGPDGGPSFHPAPGEMPPPSSYSSEDPILRGICTESQSRRYFERYFVSSHITLPVFDAAQDTWASIRSKSALAFTVILTIGFAQDGDDFDSVDVVHRLHDHVSHLAKSCAFSTASDQFDERLTVQALVLISAWRDDGWRWMGMALRIALELNLQHCLPQLLAVSSNSGRDLQSERRLVEGARIWLAVCKMEYEMCFNHGRPLLIGDEPCIRLGRQFLDHPLSNLGDSRLVAACELLQRRHRQNVPPGDYIRDILITASNHVVLTAHFPLLAGINQRQDVAQLQGYRAQAFQRAMTAATSLLHMAIHSQGYKSHFASSTSTTHVGIVFAARMVIRFARLAPEQLDLRQVNRDLEALMEMFRTASSGRLFQQIKQTLGRARRDHHLPPISQVGSPQPQSIALTATGPFQPGSGVLGDLFDHSLPLQNLETNMNWLDNDLFNYVAQDPTDWSFLFDSMVDGPPNMLR</sequence>
<feature type="region of interest" description="Disordered" evidence="7">
    <location>
        <begin position="156"/>
        <end position="199"/>
    </location>
</feature>
<evidence type="ECO:0000256" key="3">
    <source>
        <dbReference type="ARBA" id="ARBA00023015"/>
    </source>
</evidence>
<dbReference type="GO" id="GO:0000976">
    <property type="term" value="F:transcription cis-regulatory region binding"/>
    <property type="evidence" value="ECO:0007669"/>
    <property type="project" value="TreeGrafter"/>
</dbReference>
<comment type="subcellular location">
    <subcellularLocation>
        <location evidence="1">Nucleus</location>
    </subcellularLocation>
</comment>
<feature type="compositionally biased region" description="Basic and acidic residues" evidence="7">
    <location>
        <begin position="161"/>
        <end position="170"/>
    </location>
</feature>
<dbReference type="Proteomes" id="UP001164286">
    <property type="component" value="Unassembled WGS sequence"/>
</dbReference>
<feature type="domain" description="Zn(2)-C6 fungal-type" evidence="8">
    <location>
        <begin position="5"/>
        <end position="36"/>
    </location>
</feature>
<evidence type="ECO:0000256" key="4">
    <source>
        <dbReference type="ARBA" id="ARBA00023125"/>
    </source>
</evidence>
<dbReference type="SMART" id="SM00906">
    <property type="entry name" value="Fungal_trans"/>
    <property type="match status" value="1"/>
</dbReference>
<keyword evidence="3" id="KW-0805">Transcription regulation</keyword>
<evidence type="ECO:0000259" key="8">
    <source>
        <dbReference type="PROSITE" id="PS50048"/>
    </source>
</evidence>
<dbReference type="GO" id="GO:0006351">
    <property type="term" value="P:DNA-templated transcription"/>
    <property type="evidence" value="ECO:0007669"/>
    <property type="project" value="InterPro"/>
</dbReference>
<keyword evidence="2" id="KW-0479">Metal-binding</keyword>
<dbReference type="PANTHER" id="PTHR31845:SF17">
    <property type="entry name" value="ZN(II)2CYS6 TRANSCRIPTION FACTOR (EUROFUNG)"/>
    <property type="match status" value="1"/>
</dbReference>
<dbReference type="GO" id="GO:0005634">
    <property type="term" value="C:nucleus"/>
    <property type="evidence" value="ECO:0007669"/>
    <property type="project" value="UniProtKB-SubCell"/>
</dbReference>
<evidence type="ECO:0000256" key="5">
    <source>
        <dbReference type="ARBA" id="ARBA00023163"/>
    </source>
</evidence>
<dbReference type="InterPro" id="IPR001138">
    <property type="entry name" value="Zn2Cys6_DnaBD"/>
</dbReference>
<dbReference type="Pfam" id="PF00172">
    <property type="entry name" value="Zn_clus"/>
    <property type="match status" value="1"/>
</dbReference>
<dbReference type="AlphaFoldDB" id="A0AA38LWW2"/>
<dbReference type="GeneID" id="77731486"/>
<dbReference type="CDD" id="cd00067">
    <property type="entry name" value="GAL4"/>
    <property type="match status" value="1"/>
</dbReference>
<feature type="region of interest" description="Disordered" evidence="7">
    <location>
        <begin position="79"/>
        <end position="135"/>
    </location>
</feature>
<dbReference type="InterPro" id="IPR036864">
    <property type="entry name" value="Zn2-C6_fun-type_DNA-bd_sf"/>
</dbReference>
<reference evidence="9" key="1">
    <citation type="journal article" date="2022" name="G3 (Bethesda)">
        <title>High quality genome of the basidiomycete yeast Dioszegia hungarica PDD-24b-2 isolated from cloud water.</title>
        <authorList>
            <person name="Jarrige D."/>
            <person name="Haridas S."/>
            <person name="Bleykasten-Grosshans C."/>
            <person name="Joly M."/>
            <person name="Nadalig T."/>
            <person name="Sancelme M."/>
            <person name="Vuilleumier S."/>
            <person name="Grigoriev I.V."/>
            <person name="Amato P."/>
            <person name="Bringel F."/>
        </authorList>
    </citation>
    <scope>NUCLEOTIDE SEQUENCE</scope>
    <source>
        <strain evidence="9">PDD-24b-2</strain>
    </source>
</reference>
<dbReference type="SUPFAM" id="SSF57701">
    <property type="entry name" value="Zn2/Cys6 DNA-binding domain"/>
    <property type="match status" value="1"/>
</dbReference>
<dbReference type="GO" id="GO:0000981">
    <property type="term" value="F:DNA-binding transcription factor activity, RNA polymerase II-specific"/>
    <property type="evidence" value="ECO:0007669"/>
    <property type="project" value="InterPro"/>
</dbReference>
<keyword evidence="6" id="KW-0539">Nucleus</keyword>
<dbReference type="GO" id="GO:0008270">
    <property type="term" value="F:zinc ion binding"/>
    <property type="evidence" value="ECO:0007669"/>
    <property type="project" value="InterPro"/>
</dbReference>
<evidence type="ECO:0000256" key="2">
    <source>
        <dbReference type="ARBA" id="ARBA00022723"/>
    </source>
</evidence>
<dbReference type="RefSeq" id="XP_052946976.1">
    <property type="nucleotide sequence ID" value="XM_053092281.1"/>
</dbReference>
<dbReference type="SMART" id="SM00066">
    <property type="entry name" value="GAL4"/>
    <property type="match status" value="1"/>
</dbReference>
<keyword evidence="4" id="KW-0238">DNA-binding</keyword>
<dbReference type="PANTHER" id="PTHR31845">
    <property type="entry name" value="FINGER DOMAIN PROTEIN, PUTATIVE-RELATED"/>
    <property type="match status" value="1"/>
</dbReference>
<organism evidence="9 10">
    <name type="scientific">Dioszegia hungarica</name>
    <dbReference type="NCBI Taxonomy" id="4972"/>
    <lineage>
        <taxon>Eukaryota</taxon>
        <taxon>Fungi</taxon>
        <taxon>Dikarya</taxon>
        <taxon>Basidiomycota</taxon>
        <taxon>Agaricomycotina</taxon>
        <taxon>Tremellomycetes</taxon>
        <taxon>Tremellales</taxon>
        <taxon>Bulleribasidiaceae</taxon>
        <taxon>Dioszegia</taxon>
    </lineage>
</organism>
<name>A0AA38LWW2_9TREE</name>
<dbReference type="InterPro" id="IPR051089">
    <property type="entry name" value="prtT"/>
</dbReference>
<proteinExistence type="predicted"/>
<keyword evidence="5" id="KW-0804">Transcription</keyword>
<evidence type="ECO:0000256" key="6">
    <source>
        <dbReference type="ARBA" id="ARBA00023242"/>
    </source>
</evidence>
<evidence type="ECO:0000313" key="9">
    <source>
        <dbReference type="EMBL" id="KAI9637199.1"/>
    </source>
</evidence>
<dbReference type="CDD" id="cd12148">
    <property type="entry name" value="fungal_TF_MHR"/>
    <property type="match status" value="1"/>
</dbReference>
<keyword evidence="10" id="KW-1185">Reference proteome</keyword>
<evidence type="ECO:0000256" key="1">
    <source>
        <dbReference type="ARBA" id="ARBA00004123"/>
    </source>
</evidence>
<comment type="caution">
    <text evidence="9">The sequence shown here is derived from an EMBL/GenBank/DDBJ whole genome shotgun (WGS) entry which is preliminary data.</text>
</comment>
<evidence type="ECO:0000313" key="10">
    <source>
        <dbReference type="Proteomes" id="UP001164286"/>
    </source>
</evidence>